<accession>A0ABR4LH20</accession>
<feature type="compositionally biased region" description="Polar residues" evidence="2">
    <location>
        <begin position="230"/>
        <end position="240"/>
    </location>
</feature>
<keyword evidence="1" id="KW-0175">Coiled coil</keyword>
<evidence type="ECO:0000259" key="3">
    <source>
        <dbReference type="Pfam" id="PF20994"/>
    </source>
</evidence>
<feature type="coiled-coil region" evidence="1">
    <location>
        <begin position="704"/>
        <end position="738"/>
    </location>
</feature>
<feature type="compositionally biased region" description="Polar residues" evidence="2">
    <location>
        <begin position="257"/>
        <end position="267"/>
    </location>
</feature>
<feature type="compositionally biased region" description="Basic and acidic residues" evidence="2">
    <location>
        <begin position="210"/>
        <end position="227"/>
    </location>
</feature>
<feature type="compositionally biased region" description="Polar residues" evidence="2">
    <location>
        <begin position="170"/>
        <end position="186"/>
    </location>
</feature>
<evidence type="ECO:0000256" key="1">
    <source>
        <dbReference type="SAM" id="Coils"/>
    </source>
</evidence>
<feature type="compositionally biased region" description="Basic residues" evidence="2">
    <location>
        <begin position="245"/>
        <end position="255"/>
    </location>
</feature>
<proteinExistence type="predicted"/>
<protein>
    <recommendedName>
        <fullName evidence="3">Inner kinetochore subunit AME1 domain-containing protein</fullName>
    </recommendedName>
</protein>
<dbReference type="GeneID" id="98141091"/>
<dbReference type="EMBL" id="JBFXLQ010000047">
    <property type="protein sequence ID" value="KAL2863856.1"/>
    <property type="molecule type" value="Genomic_DNA"/>
</dbReference>
<evidence type="ECO:0000313" key="4">
    <source>
        <dbReference type="EMBL" id="KAL2863856.1"/>
    </source>
</evidence>
<feature type="compositionally biased region" description="Basic and acidic residues" evidence="2">
    <location>
        <begin position="330"/>
        <end position="345"/>
    </location>
</feature>
<sequence length="823" mass="90597">MASNRVERLQMRQRGAGTRKIKEVDFGFSLFGPPAEESASHPTNSAEQAPGPNPLPDSSVHPSETAAVVPPQSQPASSPTGLNSSPQGQRTQRTPGSARNKLPPRPSTFDIPPDEELELGRSSKRRKISSPKETSPSVSAASEINRLRTIRNGASKESKIRTRSEGIPIPTTTGAAQNQPQLQDLNPSAEPPSIPEVHTGENASTAPNEADARLETGHTERATRAELESAQANGTVSPASDTAKGKGRGRGRRGRLSPSQSEVSNQGPEKDDSRPAGPLETTGAPQALDASTEAQPLNPQREKRLRSRTPLVAQPSEKSSPAEAAPTADKSSRSSPKRDMADKSVRGRKRRGQEATEKSSIPGQDSEESPVNRVEKDAAQQHDAVAHKPAGASEEQPNRVDKRKRRAGQTKKLGDRSPETAGRPPRAGKRRKQHEPQEEERERSPEPSPELGEQQEPEVSASQADRRRKRREEREGERERGSEEKASPETEATTSRATKKRKQRGDRERQHDRRQPTPVQEQPSPEAEIESESPVERESPKGTKRRRGKRPESQTEEQPAQTDTAEERPQAMKRKARQPRSETVPVMVHRIANAAALGGEIVQDESASEDDINQQDEDLSKQMAKFPTRSGVNPADVLAQICRETLEKTLTTLKNGIDSEANTARRQEWTLRKKAVEAFGTELEGRLFELSEMLDSNFMLGVKVKKAKRKMMDLRSRLDQVRREREAVALRMDAVRREHAREEHAQMARSMINHSLHNLDLALERGQSRTATETESLTAGLEFRLRNVAQNVSSTAPGAQGGILNQIKAFNAQLEATARQLEG</sequence>
<feature type="compositionally biased region" description="Basic and acidic residues" evidence="2">
    <location>
        <begin position="1"/>
        <end position="10"/>
    </location>
</feature>
<feature type="domain" description="Inner kinetochore subunit AME1" evidence="3">
    <location>
        <begin position="620"/>
        <end position="816"/>
    </location>
</feature>
<dbReference type="RefSeq" id="XP_070882835.1">
    <property type="nucleotide sequence ID" value="XM_071026019.1"/>
</dbReference>
<feature type="compositionally biased region" description="Low complexity" evidence="2">
    <location>
        <begin position="66"/>
        <end position="79"/>
    </location>
</feature>
<evidence type="ECO:0000313" key="5">
    <source>
        <dbReference type="Proteomes" id="UP001610432"/>
    </source>
</evidence>
<dbReference type="InterPro" id="IPR048743">
    <property type="entry name" value="AME1"/>
</dbReference>
<feature type="compositionally biased region" description="Basic and acidic residues" evidence="2">
    <location>
        <begin position="154"/>
        <end position="164"/>
    </location>
</feature>
<dbReference type="Proteomes" id="UP001610432">
    <property type="component" value="Unassembled WGS sequence"/>
</dbReference>
<feature type="compositionally biased region" description="Polar residues" evidence="2">
    <location>
        <begin position="133"/>
        <end position="142"/>
    </location>
</feature>
<feature type="compositionally biased region" description="Basic and acidic residues" evidence="2">
    <location>
        <begin position="373"/>
        <end position="386"/>
    </location>
</feature>
<dbReference type="Pfam" id="PF20994">
    <property type="entry name" value="CENPU"/>
    <property type="match status" value="1"/>
</dbReference>
<gene>
    <name evidence="4" type="ORF">BJX67DRAFT_236098</name>
</gene>
<feature type="compositionally biased region" description="Polar residues" evidence="2">
    <location>
        <begin position="80"/>
        <end position="97"/>
    </location>
</feature>
<organism evidence="4 5">
    <name type="scientific">Aspergillus lucknowensis</name>
    <dbReference type="NCBI Taxonomy" id="176173"/>
    <lineage>
        <taxon>Eukaryota</taxon>
        <taxon>Fungi</taxon>
        <taxon>Dikarya</taxon>
        <taxon>Ascomycota</taxon>
        <taxon>Pezizomycotina</taxon>
        <taxon>Eurotiomycetes</taxon>
        <taxon>Eurotiomycetidae</taxon>
        <taxon>Eurotiales</taxon>
        <taxon>Aspergillaceae</taxon>
        <taxon>Aspergillus</taxon>
        <taxon>Aspergillus subgen. Nidulantes</taxon>
    </lineage>
</organism>
<feature type="region of interest" description="Disordered" evidence="2">
    <location>
        <begin position="1"/>
        <end position="584"/>
    </location>
</feature>
<name>A0ABR4LH20_9EURO</name>
<keyword evidence="5" id="KW-1185">Reference proteome</keyword>
<comment type="caution">
    <text evidence="4">The sequence shown here is derived from an EMBL/GenBank/DDBJ whole genome shotgun (WGS) entry which is preliminary data.</text>
</comment>
<reference evidence="4 5" key="1">
    <citation type="submission" date="2024-07" db="EMBL/GenBank/DDBJ databases">
        <title>Section-level genome sequencing and comparative genomics of Aspergillus sections Usti and Cavernicolus.</title>
        <authorList>
            <consortium name="Lawrence Berkeley National Laboratory"/>
            <person name="Nybo J.L."/>
            <person name="Vesth T.C."/>
            <person name="Theobald S."/>
            <person name="Frisvad J.C."/>
            <person name="Larsen T.O."/>
            <person name="Kjaerboelling I."/>
            <person name="Rothschild-Mancinelli K."/>
            <person name="Lyhne E.K."/>
            <person name="Kogle M.E."/>
            <person name="Barry K."/>
            <person name="Clum A."/>
            <person name="Na H."/>
            <person name="Ledsgaard L."/>
            <person name="Lin J."/>
            <person name="Lipzen A."/>
            <person name="Kuo A."/>
            <person name="Riley R."/>
            <person name="Mondo S."/>
            <person name="Labutti K."/>
            <person name="Haridas S."/>
            <person name="Pangalinan J."/>
            <person name="Salamov A.A."/>
            <person name="Simmons B.A."/>
            <person name="Magnuson J.K."/>
            <person name="Chen J."/>
            <person name="Drula E."/>
            <person name="Henrissat B."/>
            <person name="Wiebenga A."/>
            <person name="Lubbers R.J."/>
            <person name="Gomes A.C."/>
            <person name="Macurrencykelacurrency M.R."/>
            <person name="Stajich J."/>
            <person name="Grigoriev I.V."/>
            <person name="Mortensen U.H."/>
            <person name="De Vries R.P."/>
            <person name="Baker S.E."/>
            <person name="Andersen M.R."/>
        </authorList>
    </citation>
    <scope>NUCLEOTIDE SEQUENCE [LARGE SCALE GENOMIC DNA]</scope>
    <source>
        <strain evidence="4 5">CBS 449.75</strain>
    </source>
</reference>
<feature type="compositionally biased region" description="Basic and acidic residues" evidence="2">
    <location>
        <begin position="472"/>
        <end position="488"/>
    </location>
</feature>
<evidence type="ECO:0000256" key="2">
    <source>
        <dbReference type="SAM" id="MobiDB-lite"/>
    </source>
</evidence>
<feature type="compositionally biased region" description="Basic and acidic residues" evidence="2">
    <location>
        <begin position="505"/>
        <end position="515"/>
    </location>
</feature>
<feature type="compositionally biased region" description="Basic and acidic residues" evidence="2">
    <location>
        <begin position="434"/>
        <end position="445"/>
    </location>
</feature>